<dbReference type="PATRIC" id="fig|1423775.4.peg.1499"/>
<dbReference type="Pfam" id="PF20037">
    <property type="entry name" value="DUF6440"/>
    <property type="match status" value="1"/>
</dbReference>
<dbReference type="InterPro" id="IPR045515">
    <property type="entry name" value="DUF6440"/>
</dbReference>
<organism evidence="2 3">
    <name type="scientific">Companilactobacillus nodensis DSM 19682 = JCM 14932 = NBRC 107160</name>
    <dbReference type="NCBI Taxonomy" id="1423775"/>
    <lineage>
        <taxon>Bacteria</taxon>
        <taxon>Bacillati</taxon>
        <taxon>Bacillota</taxon>
        <taxon>Bacilli</taxon>
        <taxon>Lactobacillales</taxon>
        <taxon>Lactobacillaceae</taxon>
        <taxon>Companilactobacillus</taxon>
    </lineage>
</organism>
<dbReference type="OrthoDB" id="9135364at2"/>
<accession>A0A0R1KEB8</accession>
<dbReference type="STRING" id="1423775.FD03_GL001471"/>
<dbReference type="Proteomes" id="UP000051248">
    <property type="component" value="Unassembled WGS sequence"/>
</dbReference>
<protein>
    <recommendedName>
        <fullName evidence="1">DUF6440 domain-containing protein</fullName>
    </recommendedName>
</protein>
<keyword evidence="3" id="KW-1185">Reference proteome</keyword>
<dbReference type="EMBL" id="AZDZ01000019">
    <property type="protein sequence ID" value="KRK79108.1"/>
    <property type="molecule type" value="Genomic_DNA"/>
</dbReference>
<reference evidence="2 3" key="1">
    <citation type="journal article" date="2015" name="Genome Announc.">
        <title>Expanding the biotechnology potential of lactobacilli through comparative genomics of 213 strains and associated genera.</title>
        <authorList>
            <person name="Sun Z."/>
            <person name="Harris H.M."/>
            <person name="McCann A."/>
            <person name="Guo C."/>
            <person name="Argimon S."/>
            <person name="Zhang W."/>
            <person name="Yang X."/>
            <person name="Jeffery I.B."/>
            <person name="Cooney J.C."/>
            <person name="Kagawa T.F."/>
            <person name="Liu W."/>
            <person name="Song Y."/>
            <person name="Salvetti E."/>
            <person name="Wrobel A."/>
            <person name="Rasinkangas P."/>
            <person name="Parkhill J."/>
            <person name="Rea M.C."/>
            <person name="O'Sullivan O."/>
            <person name="Ritari J."/>
            <person name="Douillard F.P."/>
            <person name="Paul Ross R."/>
            <person name="Yang R."/>
            <person name="Briner A.E."/>
            <person name="Felis G.E."/>
            <person name="de Vos W.M."/>
            <person name="Barrangou R."/>
            <person name="Klaenhammer T.R."/>
            <person name="Caufield P.W."/>
            <person name="Cui Y."/>
            <person name="Zhang H."/>
            <person name="O'Toole P.W."/>
        </authorList>
    </citation>
    <scope>NUCLEOTIDE SEQUENCE [LARGE SCALE GENOMIC DNA]</scope>
    <source>
        <strain evidence="2 3">DSM 19682</strain>
    </source>
</reference>
<evidence type="ECO:0000259" key="1">
    <source>
        <dbReference type="Pfam" id="PF20037"/>
    </source>
</evidence>
<evidence type="ECO:0000313" key="3">
    <source>
        <dbReference type="Proteomes" id="UP000051248"/>
    </source>
</evidence>
<feature type="domain" description="DUF6440" evidence="1">
    <location>
        <begin position="10"/>
        <end position="60"/>
    </location>
</feature>
<gene>
    <name evidence="2" type="ORF">FD03_GL001471</name>
</gene>
<dbReference type="AlphaFoldDB" id="A0A0R1KEB8"/>
<name>A0A0R1KEB8_9LACO</name>
<comment type="caution">
    <text evidence="2">The sequence shown here is derived from an EMBL/GenBank/DDBJ whole genome shotgun (WGS) entry which is preliminary data.</text>
</comment>
<proteinExistence type="predicted"/>
<sequence>MFNKNKEDARFDVQSAKSNGSQMMDVITDKTTGVQYLLGVYPGMGSGMTVLVDKDGKPLLNPEYS</sequence>
<dbReference type="RefSeq" id="WP_025024612.1">
    <property type="nucleotide sequence ID" value="NZ_AZDZ01000019.1"/>
</dbReference>
<evidence type="ECO:0000313" key="2">
    <source>
        <dbReference type="EMBL" id="KRK79108.1"/>
    </source>
</evidence>